<dbReference type="InterPro" id="IPR017452">
    <property type="entry name" value="GPCR_Rhodpsn_7TM"/>
</dbReference>
<comment type="subcellular location">
    <subcellularLocation>
        <location evidence="1">Membrane</location>
        <topology evidence="1">Multi-pass membrane protein</topology>
    </subcellularLocation>
</comment>
<feature type="compositionally biased region" description="Low complexity" evidence="8">
    <location>
        <begin position="243"/>
        <end position="254"/>
    </location>
</feature>
<dbReference type="InterPro" id="IPR000276">
    <property type="entry name" value="GPCR_Rhodpsn"/>
</dbReference>
<evidence type="ECO:0000256" key="6">
    <source>
        <dbReference type="ARBA" id="ARBA00023170"/>
    </source>
</evidence>
<evidence type="ECO:0000256" key="3">
    <source>
        <dbReference type="ARBA" id="ARBA00022989"/>
    </source>
</evidence>
<comment type="caution">
    <text evidence="11">The sequence shown here is derived from an EMBL/GenBank/DDBJ whole genome shotgun (WGS) entry which is preliminary data.</text>
</comment>
<dbReference type="Proteomes" id="UP001152320">
    <property type="component" value="Chromosome 2"/>
</dbReference>
<keyword evidence="2 9" id="KW-0812">Transmembrane</keyword>
<feature type="domain" description="G-protein coupled receptors family 1 profile" evidence="10">
    <location>
        <begin position="6"/>
        <end position="389"/>
    </location>
</feature>
<keyword evidence="4" id="KW-0297">G-protein coupled receptor</keyword>
<evidence type="ECO:0000313" key="12">
    <source>
        <dbReference type="Proteomes" id="UP001152320"/>
    </source>
</evidence>
<feature type="transmembrane region" description="Helical" evidence="9">
    <location>
        <begin position="104"/>
        <end position="124"/>
    </location>
</feature>
<keyword evidence="5 9" id="KW-0472">Membrane</keyword>
<name>A0A9Q1CKC4_HOLLE</name>
<dbReference type="AlphaFoldDB" id="A0A9Q1CKC4"/>
<evidence type="ECO:0000256" key="9">
    <source>
        <dbReference type="SAM" id="Phobius"/>
    </source>
</evidence>
<dbReference type="GO" id="GO:0004930">
    <property type="term" value="F:G protein-coupled receptor activity"/>
    <property type="evidence" value="ECO:0007669"/>
    <property type="project" value="UniProtKB-KW"/>
</dbReference>
<proteinExistence type="predicted"/>
<reference evidence="11" key="1">
    <citation type="submission" date="2021-10" db="EMBL/GenBank/DDBJ databases">
        <title>Tropical sea cucumber genome reveals ecological adaptation and Cuvierian tubules defense mechanism.</title>
        <authorList>
            <person name="Chen T."/>
        </authorList>
    </citation>
    <scope>NUCLEOTIDE SEQUENCE</scope>
    <source>
        <strain evidence="11">Nanhai2018</strain>
        <tissue evidence="11">Muscle</tissue>
    </source>
</reference>
<dbReference type="CDD" id="cd00637">
    <property type="entry name" value="7tm_classA_rhodopsin-like"/>
    <property type="match status" value="1"/>
</dbReference>
<feature type="transmembrane region" description="Helical" evidence="9">
    <location>
        <begin position="367"/>
        <end position="392"/>
    </location>
</feature>
<dbReference type="PROSITE" id="PS50262">
    <property type="entry name" value="G_PROTEIN_RECEP_F1_2"/>
    <property type="match status" value="1"/>
</dbReference>
<feature type="compositionally biased region" description="Polar residues" evidence="8">
    <location>
        <begin position="292"/>
        <end position="315"/>
    </location>
</feature>
<feature type="compositionally biased region" description="Polar residues" evidence="8">
    <location>
        <begin position="191"/>
        <end position="207"/>
    </location>
</feature>
<feature type="transmembrane region" description="Helical" evidence="9">
    <location>
        <begin position="24"/>
        <end position="51"/>
    </location>
</feature>
<evidence type="ECO:0000259" key="10">
    <source>
        <dbReference type="PROSITE" id="PS50262"/>
    </source>
</evidence>
<keyword evidence="7" id="KW-0807">Transducer</keyword>
<evidence type="ECO:0000256" key="7">
    <source>
        <dbReference type="ARBA" id="ARBA00023224"/>
    </source>
</evidence>
<dbReference type="OrthoDB" id="6057630at2759"/>
<evidence type="ECO:0000256" key="2">
    <source>
        <dbReference type="ARBA" id="ARBA00022692"/>
    </source>
</evidence>
<keyword evidence="3 9" id="KW-1133">Transmembrane helix</keyword>
<organism evidence="11 12">
    <name type="scientific">Holothuria leucospilota</name>
    <name type="common">Black long sea cucumber</name>
    <name type="synonym">Mertensiothuria leucospilota</name>
    <dbReference type="NCBI Taxonomy" id="206669"/>
    <lineage>
        <taxon>Eukaryota</taxon>
        <taxon>Metazoa</taxon>
        <taxon>Echinodermata</taxon>
        <taxon>Eleutherozoa</taxon>
        <taxon>Echinozoa</taxon>
        <taxon>Holothuroidea</taxon>
        <taxon>Aspidochirotacea</taxon>
        <taxon>Aspidochirotida</taxon>
        <taxon>Holothuriidae</taxon>
        <taxon>Holothuria</taxon>
    </lineage>
</organism>
<keyword evidence="6 11" id="KW-0675">Receptor</keyword>
<protein>
    <submittedName>
        <fullName evidence="11">Octopamine receptor</fullName>
    </submittedName>
</protein>
<sequence length="407" mass="45270">MIGVPGNILVLKVYLGKARKSSTFVFISFMAISDLILCSVASLLHVGFILATAHLAKGILCKIVYFIMVTFFLLSLSTSAVVGIDRYVAVCRPYSKRLSVRTSVILATLCAMFSVTFAMPPVFAVNLSSGEYDFVSCKKGSDTGLFETVSHSSSYLVIVLLLATTILCYTLAWRSLRAHRIVSKLSVHNKMTSNTSKKQEKSVNTTMNDHERHHDSSDTKLEEKSFPVLSNAIDIKRKDQGESSHSSSALQEESILSTDNQMRRSSHPVSIGEVSSQMHHHKCQTTKDDNVKSITKSSDLTEGQNLSSVPTSSNREPSKMTMAVQRRITLMLFLTTVITLSTMPVMLITRLLPDVVLNDIKHSSEILFVLISVAQYIGFINNAINPFIYSLFDKRFRSECLKTFKRV</sequence>
<dbReference type="Gene3D" id="1.20.1070.10">
    <property type="entry name" value="Rhodopsin 7-helix transmembrane proteins"/>
    <property type="match status" value="2"/>
</dbReference>
<feature type="transmembrane region" description="Helical" evidence="9">
    <location>
        <begin position="328"/>
        <end position="347"/>
    </location>
</feature>
<feature type="transmembrane region" description="Helical" evidence="9">
    <location>
        <begin position="155"/>
        <end position="176"/>
    </location>
</feature>
<feature type="region of interest" description="Disordered" evidence="8">
    <location>
        <begin position="235"/>
        <end position="319"/>
    </location>
</feature>
<evidence type="ECO:0000256" key="4">
    <source>
        <dbReference type="ARBA" id="ARBA00023040"/>
    </source>
</evidence>
<dbReference type="EMBL" id="JAIZAY010000002">
    <property type="protein sequence ID" value="KAJ8046295.1"/>
    <property type="molecule type" value="Genomic_DNA"/>
</dbReference>
<feature type="transmembrane region" description="Helical" evidence="9">
    <location>
        <begin position="63"/>
        <end position="84"/>
    </location>
</feature>
<dbReference type="PANTHER" id="PTHR24243:SF208">
    <property type="entry name" value="PYROKININ-1 RECEPTOR"/>
    <property type="match status" value="1"/>
</dbReference>
<gene>
    <name evidence="11" type="ORF">HOLleu_04918</name>
</gene>
<dbReference type="SUPFAM" id="SSF81321">
    <property type="entry name" value="Family A G protein-coupled receptor-like"/>
    <property type="match status" value="1"/>
</dbReference>
<dbReference type="Pfam" id="PF00001">
    <property type="entry name" value="7tm_1"/>
    <property type="match status" value="1"/>
</dbReference>
<evidence type="ECO:0000256" key="8">
    <source>
        <dbReference type="SAM" id="MobiDB-lite"/>
    </source>
</evidence>
<dbReference type="GO" id="GO:0016020">
    <property type="term" value="C:membrane"/>
    <property type="evidence" value="ECO:0007669"/>
    <property type="project" value="UniProtKB-SubCell"/>
</dbReference>
<accession>A0A9Q1CKC4</accession>
<feature type="region of interest" description="Disordered" evidence="8">
    <location>
        <begin position="191"/>
        <end position="223"/>
    </location>
</feature>
<dbReference type="PRINTS" id="PR00237">
    <property type="entry name" value="GPCRRHODOPSN"/>
</dbReference>
<evidence type="ECO:0000313" key="11">
    <source>
        <dbReference type="EMBL" id="KAJ8046295.1"/>
    </source>
</evidence>
<keyword evidence="12" id="KW-1185">Reference proteome</keyword>
<evidence type="ECO:0000256" key="1">
    <source>
        <dbReference type="ARBA" id="ARBA00004141"/>
    </source>
</evidence>
<feature type="compositionally biased region" description="Basic and acidic residues" evidence="8">
    <location>
        <begin position="208"/>
        <end position="223"/>
    </location>
</feature>
<evidence type="ECO:0000256" key="5">
    <source>
        <dbReference type="ARBA" id="ARBA00023136"/>
    </source>
</evidence>
<dbReference type="PANTHER" id="PTHR24243">
    <property type="entry name" value="G-PROTEIN COUPLED RECEPTOR"/>
    <property type="match status" value="1"/>
</dbReference>